<organism evidence="3 4">
    <name type="scientific">Propionibacterium acidifaciens F0233</name>
    <dbReference type="NCBI Taxonomy" id="553198"/>
    <lineage>
        <taxon>Bacteria</taxon>
        <taxon>Bacillati</taxon>
        <taxon>Actinomycetota</taxon>
        <taxon>Actinomycetes</taxon>
        <taxon>Propionibacteriales</taxon>
        <taxon>Propionibacteriaceae</taxon>
        <taxon>Propionibacterium</taxon>
    </lineage>
</organism>
<reference evidence="3" key="1">
    <citation type="submission" date="2013-08" db="EMBL/GenBank/DDBJ databases">
        <authorList>
            <person name="Durkin A.S."/>
            <person name="Haft D.R."/>
            <person name="McCorrison J."/>
            <person name="Torralba M."/>
            <person name="Gillis M."/>
            <person name="Haft D.H."/>
            <person name="Methe B."/>
            <person name="Sutton G."/>
            <person name="Nelson K.E."/>
        </authorList>
    </citation>
    <scope>NUCLEOTIDE SEQUENCE [LARGE SCALE GENOMIC DNA]</scope>
    <source>
        <strain evidence="3">F0233</strain>
    </source>
</reference>
<proteinExistence type="inferred from homology"/>
<dbReference type="PANTHER" id="PTHR48107">
    <property type="entry name" value="NADPH-DEPENDENT ALDEHYDE REDUCTASE-LIKE PROTEIN, CHLOROPLASTIC-RELATED"/>
    <property type="match status" value="1"/>
</dbReference>
<dbReference type="FunFam" id="3.40.50.720:FF:000084">
    <property type="entry name" value="Short-chain dehydrogenase reductase"/>
    <property type="match status" value="1"/>
</dbReference>
<dbReference type="Gene3D" id="3.40.50.720">
    <property type="entry name" value="NAD(P)-binding Rossmann-like Domain"/>
    <property type="match status" value="1"/>
</dbReference>
<name>U2S7E8_9ACTN</name>
<evidence type="ECO:0000256" key="1">
    <source>
        <dbReference type="ARBA" id="ARBA00006484"/>
    </source>
</evidence>
<keyword evidence="4" id="KW-1185">Reference proteome</keyword>
<dbReference type="PANTHER" id="PTHR48107:SF7">
    <property type="entry name" value="RE15974P"/>
    <property type="match status" value="1"/>
</dbReference>
<dbReference type="Pfam" id="PF13561">
    <property type="entry name" value="adh_short_C2"/>
    <property type="match status" value="1"/>
</dbReference>
<dbReference type="Proteomes" id="UP000017052">
    <property type="component" value="Unassembled WGS sequence"/>
</dbReference>
<sequence length="283" mass="30795">MMAVFITEGLRSMGDAWKPLDGRVALITGGSRGIGAAITKKLASWGATVAVGYVDHPREAKRILADLEKDGVESSLHRADLSDPNDVSRLVQEVGDLYGHINILIQNAAATKFVELSEASLEQWQFVQDTNSRATWLLAKYALAFMKEQEGARLITITNSTTTRIIERAGLFAAAKAGVEAITKYLSYELAPHGIVANCVRPGLVQTRVMRVRPDFAYGVEHEHNVTPWPGGRTTTAESSADAVALLCLPEASWIAGQTITVDGGYRLWGMLPMSSRSRKRSI</sequence>
<dbReference type="EMBL" id="ACVN02000048">
    <property type="protein sequence ID" value="ERK61568.1"/>
    <property type="molecule type" value="Genomic_DNA"/>
</dbReference>
<evidence type="ECO:0000313" key="3">
    <source>
        <dbReference type="EMBL" id="ERK61568.1"/>
    </source>
</evidence>
<evidence type="ECO:0000256" key="2">
    <source>
        <dbReference type="ARBA" id="ARBA00023002"/>
    </source>
</evidence>
<evidence type="ECO:0000313" key="4">
    <source>
        <dbReference type="Proteomes" id="UP000017052"/>
    </source>
</evidence>
<protein>
    <submittedName>
        <fullName evidence="3">Oxidoreductase, short chain dehydrogenase/reductase family protein</fullName>
    </submittedName>
</protein>
<dbReference type="AlphaFoldDB" id="U2S7E8"/>
<keyword evidence="2" id="KW-0560">Oxidoreductase</keyword>
<comment type="caution">
    <text evidence="3">The sequence shown here is derived from an EMBL/GenBank/DDBJ whole genome shotgun (WGS) entry which is preliminary data.</text>
</comment>
<dbReference type="InterPro" id="IPR002347">
    <property type="entry name" value="SDR_fam"/>
</dbReference>
<comment type="similarity">
    <text evidence="1">Belongs to the short-chain dehydrogenases/reductases (SDR) family.</text>
</comment>
<dbReference type="GO" id="GO:0016614">
    <property type="term" value="F:oxidoreductase activity, acting on CH-OH group of donors"/>
    <property type="evidence" value="ECO:0007669"/>
    <property type="project" value="UniProtKB-ARBA"/>
</dbReference>
<accession>U2S7E8</accession>
<dbReference type="SUPFAM" id="SSF51735">
    <property type="entry name" value="NAD(P)-binding Rossmann-fold domains"/>
    <property type="match status" value="1"/>
</dbReference>
<dbReference type="PRINTS" id="PR00081">
    <property type="entry name" value="GDHRDH"/>
</dbReference>
<dbReference type="InterPro" id="IPR036291">
    <property type="entry name" value="NAD(P)-bd_dom_sf"/>
</dbReference>
<gene>
    <name evidence="3" type="ORF">HMPREF0682_1877</name>
</gene>